<evidence type="ECO:0000256" key="7">
    <source>
        <dbReference type="ARBA" id="ARBA00022989"/>
    </source>
</evidence>
<evidence type="ECO:0000256" key="6">
    <source>
        <dbReference type="ARBA" id="ARBA00022692"/>
    </source>
</evidence>
<keyword evidence="4" id="KW-1003">Cell membrane</keyword>
<keyword evidence="8" id="KW-0350">Heme biosynthesis</keyword>
<dbReference type="InterPro" id="IPR044878">
    <property type="entry name" value="UbiA_sf"/>
</dbReference>
<sequence length="274" mass="28762">MIRSTLALTRPGISLAVGLSALAGYALAAGELSGGGPLFAGTFVLSAAVSVLNQIQERGRDARMERTKGRPLASGRMSVGQGSLIFAVLLMLSALSLWVHLSWFVLPVLLMVVGLYNGLYTLMKPVTGWAMIPGAACGALPFWIGWLAGGGGLVAVTPVYFFALYFVWQMPHFWMLAESNAADYAAAGFPVPANSFSGFSRQALPRIWALALAMLGGMAPLFGLAVGPGQAYALATACPAYALLAVFARARVLRYVSDGFLAGVVLMIVAERLG</sequence>
<proteinExistence type="predicted"/>
<feature type="transmembrane region" description="Helical" evidence="14">
    <location>
        <begin position="38"/>
        <end position="56"/>
    </location>
</feature>
<dbReference type="RefSeq" id="WP_015773721.1">
    <property type="nucleotide sequence ID" value="NC_013173.1"/>
</dbReference>
<dbReference type="Gene3D" id="1.10.357.140">
    <property type="entry name" value="UbiA prenyltransferase"/>
    <property type="match status" value="1"/>
</dbReference>
<feature type="transmembrane region" description="Helical" evidence="14">
    <location>
        <begin position="231"/>
        <end position="248"/>
    </location>
</feature>
<evidence type="ECO:0000256" key="12">
    <source>
        <dbReference type="ARBA" id="ARBA00042475"/>
    </source>
</evidence>
<gene>
    <name evidence="15" type="ordered locus">Dbac_1537</name>
</gene>
<evidence type="ECO:0000256" key="9">
    <source>
        <dbReference type="ARBA" id="ARBA00023136"/>
    </source>
</evidence>
<evidence type="ECO:0000256" key="1">
    <source>
        <dbReference type="ARBA" id="ARBA00004651"/>
    </source>
</evidence>
<evidence type="ECO:0000256" key="3">
    <source>
        <dbReference type="ARBA" id="ARBA00012292"/>
    </source>
</evidence>
<protein>
    <recommendedName>
        <fullName evidence="11">Protoheme IX farnesyltransferase</fullName>
        <ecNumber evidence="3">2.5.1.141</ecNumber>
    </recommendedName>
    <alternativeName>
        <fullName evidence="12">Heme B farnesyltransferase</fullName>
    </alternativeName>
    <alternativeName>
        <fullName evidence="10">Heme O synthase</fullName>
    </alternativeName>
</protein>
<comment type="pathway">
    <text evidence="2">Porphyrin-containing compound metabolism; heme O biosynthesis; heme O from protoheme: step 1/1.</text>
</comment>
<evidence type="ECO:0000256" key="10">
    <source>
        <dbReference type="ARBA" id="ARBA00030253"/>
    </source>
</evidence>
<dbReference type="Pfam" id="PF01040">
    <property type="entry name" value="UbiA"/>
    <property type="match status" value="1"/>
</dbReference>
<keyword evidence="16" id="KW-1185">Reference proteome</keyword>
<feature type="transmembrane region" description="Helical" evidence="14">
    <location>
        <begin position="77"/>
        <end position="95"/>
    </location>
</feature>
<organism evidence="15 16">
    <name type="scientific">Desulfomicrobium baculatum (strain DSM 4028 / VKM B-1378 / X)</name>
    <name type="common">Desulfovibrio baculatus</name>
    <dbReference type="NCBI Taxonomy" id="525897"/>
    <lineage>
        <taxon>Bacteria</taxon>
        <taxon>Pseudomonadati</taxon>
        <taxon>Thermodesulfobacteriota</taxon>
        <taxon>Desulfovibrionia</taxon>
        <taxon>Desulfovibrionales</taxon>
        <taxon>Desulfomicrobiaceae</taxon>
        <taxon>Desulfomicrobium</taxon>
    </lineage>
</organism>
<dbReference type="EMBL" id="CP001629">
    <property type="protein sequence ID" value="ACU89630.1"/>
    <property type="molecule type" value="Genomic_DNA"/>
</dbReference>
<keyword evidence="6 14" id="KW-0812">Transmembrane</keyword>
<dbReference type="HOGENOM" id="CLU_029631_3_1_7"/>
<dbReference type="GO" id="GO:0005886">
    <property type="term" value="C:plasma membrane"/>
    <property type="evidence" value="ECO:0007669"/>
    <property type="project" value="UniProtKB-SubCell"/>
</dbReference>
<dbReference type="STRING" id="525897.Dbac_1537"/>
<dbReference type="PANTHER" id="PTHR43448:SF7">
    <property type="entry name" value="4-HYDROXYBENZOATE SOLANESYLTRANSFERASE"/>
    <property type="match status" value="1"/>
</dbReference>
<keyword evidence="9 14" id="KW-0472">Membrane</keyword>
<dbReference type="InterPro" id="IPR000537">
    <property type="entry name" value="UbiA_prenyltransferase"/>
</dbReference>
<dbReference type="PANTHER" id="PTHR43448">
    <property type="entry name" value="PROTOHEME IX FARNESYLTRANSFERASE, MITOCHONDRIAL"/>
    <property type="match status" value="1"/>
</dbReference>
<comment type="catalytic activity">
    <reaction evidence="13">
        <text>heme b + (2E,6E)-farnesyl diphosphate + H2O = Fe(II)-heme o + diphosphate</text>
        <dbReference type="Rhea" id="RHEA:28070"/>
        <dbReference type="ChEBI" id="CHEBI:15377"/>
        <dbReference type="ChEBI" id="CHEBI:33019"/>
        <dbReference type="ChEBI" id="CHEBI:60344"/>
        <dbReference type="ChEBI" id="CHEBI:60530"/>
        <dbReference type="ChEBI" id="CHEBI:175763"/>
        <dbReference type="EC" id="2.5.1.141"/>
    </reaction>
</comment>
<evidence type="ECO:0000256" key="13">
    <source>
        <dbReference type="ARBA" id="ARBA00047690"/>
    </source>
</evidence>
<dbReference type="OrthoDB" id="9814417at2"/>
<evidence type="ECO:0000313" key="15">
    <source>
        <dbReference type="EMBL" id="ACU89630.1"/>
    </source>
</evidence>
<evidence type="ECO:0000313" key="16">
    <source>
        <dbReference type="Proteomes" id="UP000002216"/>
    </source>
</evidence>
<evidence type="ECO:0000256" key="4">
    <source>
        <dbReference type="ARBA" id="ARBA00022475"/>
    </source>
</evidence>
<evidence type="ECO:0000256" key="2">
    <source>
        <dbReference type="ARBA" id="ARBA00004919"/>
    </source>
</evidence>
<feature type="transmembrane region" description="Helical" evidence="14">
    <location>
        <begin position="150"/>
        <end position="168"/>
    </location>
</feature>
<evidence type="ECO:0000256" key="14">
    <source>
        <dbReference type="SAM" id="Phobius"/>
    </source>
</evidence>
<dbReference type="GO" id="GO:0008495">
    <property type="term" value="F:protoheme IX farnesyltransferase activity"/>
    <property type="evidence" value="ECO:0007669"/>
    <property type="project" value="UniProtKB-EC"/>
</dbReference>
<reference evidence="15 16" key="1">
    <citation type="journal article" date="2009" name="Stand. Genomic Sci.">
        <title>Complete genome sequence of Desulfomicrobium baculatum type strain (X).</title>
        <authorList>
            <person name="Copeland A."/>
            <person name="Spring S."/>
            <person name="Goker M."/>
            <person name="Schneider S."/>
            <person name="Lapidus A."/>
            <person name="Del Rio T.G."/>
            <person name="Tice H."/>
            <person name="Cheng J.F."/>
            <person name="Chen F."/>
            <person name="Nolan M."/>
            <person name="Bruce D."/>
            <person name="Goodwin L."/>
            <person name="Pitluck S."/>
            <person name="Ivanova N."/>
            <person name="Mavrommatis K."/>
            <person name="Ovchinnikova G."/>
            <person name="Pati A."/>
            <person name="Chen A."/>
            <person name="Palaniappan K."/>
            <person name="Land M."/>
            <person name="Hauser L."/>
            <person name="Chang Y.J."/>
            <person name="Jeffries C.C."/>
            <person name="Meincke L."/>
            <person name="Sims D."/>
            <person name="Brettin T."/>
            <person name="Detter J.C."/>
            <person name="Han C."/>
            <person name="Chain P."/>
            <person name="Bristow J."/>
            <person name="Eisen J.A."/>
            <person name="Markowitz V."/>
            <person name="Hugenholtz P."/>
            <person name="Kyrpides N.C."/>
            <person name="Klenk H.P."/>
            <person name="Lucas S."/>
        </authorList>
    </citation>
    <scope>NUCLEOTIDE SEQUENCE [LARGE SCALE GENOMIC DNA]</scope>
    <source>
        <strain evidence="16">DSM 4028 / VKM B-1378 / X</strain>
    </source>
</reference>
<keyword evidence="5 15" id="KW-0808">Transferase</keyword>
<dbReference type="EC" id="2.5.1.141" evidence="3"/>
<dbReference type="KEGG" id="dba:Dbac_1537"/>
<feature type="transmembrane region" description="Helical" evidence="14">
    <location>
        <begin position="101"/>
        <end position="119"/>
    </location>
</feature>
<dbReference type="GO" id="GO:0006783">
    <property type="term" value="P:heme biosynthetic process"/>
    <property type="evidence" value="ECO:0007669"/>
    <property type="project" value="UniProtKB-KW"/>
</dbReference>
<evidence type="ECO:0000256" key="8">
    <source>
        <dbReference type="ARBA" id="ARBA00023133"/>
    </source>
</evidence>
<dbReference type="AlphaFoldDB" id="C7LU07"/>
<accession>C7LU07</accession>
<dbReference type="eggNOG" id="COG0109">
    <property type="taxonomic scope" value="Bacteria"/>
</dbReference>
<keyword evidence="7 14" id="KW-1133">Transmembrane helix</keyword>
<dbReference type="InterPro" id="IPR006369">
    <property type="entry name" value="Protohaem_IX_farnesylTrfase"/>
</dbReference>
<comment type="subcellular location">
    <subcellularLocation>
        <location evidence="1">Cell membrane</location>
        <topology evidence="1">Multi-pass membrane protein</topology>
    </subcellularLocation>
</comment>
<name>C7LU07_DESBD</name>
<dbReference type="Proteomes" id="UP000002216">
    <property type="component" value="Chromosome"/>
</dbReference>
<evidence type="ECO:0000256" key="11">
    <source>
        <dbReference type="ARBA" id="ARBA00040810"/>
    </source>
</evidence>
<feature type="transmembrane region" description="Helical" evidence="14">
    <location>
        <begin position="207"/>
        <end position="225"/>
    </location>
</feature>
<evidence type="ECO:0000256" key="5">
    <source>
        <dbReference type="ARBA" id="ARBA00022679"/>
    </source>
</evidence>